<feature type="transmembrane region" description="Helical" evidence="8">
    <location>
        <begin position="87"/>
        <end position="108"/>
    </location>
</feature>
<dbReference type="Pfam" id="PF01040">
    <property type="entry name" value="UbiA"/>
    <property type="match status" value="1"/>
</dbReference>
<feature type="transmembrane region" description="Helical" evidence="8">
    <location>
        <begin position="216"/>
        <end position="249"/>
    </location>
</feature>
<dbReference type="AlphaFoldDB" id="A0A6J6SNY0"/>
<dbReference type="GO" id="GO:0009234">
    <property type="term" value="P:menaquinone biosynthetic process"/>
    <property type="evidence" value="ECO:0007669"/>
    <property type="project" value="UniProtKB-KW"/>
</dbReference>
<gene>
    <name evidence="9" type="ORF">UFOPK2786_00513</name>
</gene>
<dbReference type="PIRSF" id="PIRSF005355">
    <property type="entry name" value="UBIAD1"/>
    <property type="match status" value="1"/>
</dbReference>
<evidence type="ECO:0000256" key="7">
    <source>
        <dbReference type="ARBA" id="ARBA00023136"/>
    </source>
</evidence>
<feature type="transmembrane region" description="Helical" evidence="8">
    <location>
        <begin position="269"/>
        <end position="290"/>
    </location>
</feature>
<sequence length="291" mass="29844">MASLSQWVGGARPRTLPTAVASVAVGTGLAVNSSSLMPVRALLALLVAIALQVGVNYANDYSDGIKGTDEARVGPVRLVGQRLATPASVRLAAFMSFAVAAILGVILVGLVGQWWLLLVGVASVAAAWLYTGGPSPYGYFGLGEVFVFVFFGLVPVVGTFYVQSLTVTASSVIAAVAVGLLACAVLVTNNLRDIPTDTTSGKRTLAVRLGDPRTRLLYLTLVIGAGFATVAVAALLSWWLLIVLLAFGLAISPVRRVRGGATGPALVPALKETGLLVLGYGLALAAGLCLV</sequence>
<dbReference type="PANTHER" id="PTHR13929">
    <property type="entry name" value="1,4-DIHYDROXY-2-NAPHTHOATE OCTAPRENYLTRANSFERASE"/>
    <property type="match status" value="1"/>
</dbReference>
<evidence type="ECO:0000313" key="9">
    <source>
        <dbReference type="EMBL" id="CAB4736385.1"/>
    </source>
</evidence>
<feature type="transmembrane region" description="Helical" evidence="8">
    <location>
        <begin position="137"/>
        <end position="161"/>
    </location>
</feature>
<organism evidence="9">
    <name type="scientific">freshwater metagenome</name>
    <dbReference type="NCBI Taxonomy" id="449393"/>
    <lineage>
        <taxon>unclassified sequences</taxon>
        <taxon>metagenomes</taxon>
        <taxon>ecological metagenomes</taxon>
    </lineage>
</organism>
<proteinExistence type="inferred from homology"/>
<dbReference type="InterPro" id="IPR000537">
    <property type="entry name" value="UbiA_prenyltransferase"/>
</dbReference>
<dbReference type="EMBL" id="CAEZYW010000056">
    <property type="protein sequence ID" value="CAB4736385.1"/>
    <property type="molecule type" value="Genomic_DNA"/>
</dbReference>
<comment type="subcellular location">
    <subcellularLocation>
        <location evidence="1">Membrane</location>
        <topology evidence="1">Multi-pass membrane protein</topology>
    </subcellularLocation>
</comment>
<dbReference type="HAMAP" id="MF_01937">
    <property type="entry name" value="MenA_1"/>
    <property type="match status" value="1"/>
</dbReference>
<dbReference type="GO" id="GO:0046428">
    <property type="term" value="F:1,4-dihydroxy-2-naphthoate polyprenyltransferase activity"/>
    <property type="evidence" value="ECO:0007669"/>
    <property type="project" value="InterPro"/>
</dbReference>
<dbReference type="GO" id="GO:0042371">
    <property type="term" value="P:vitamin K biosynthetic process"/>
    <property type="evidence" value="ECO:0007669"/>
    <property type="project" value="TreeGrafter"/>
</dbReference>
<keyword evidence="6 8" id="KW-1133">Transmembrane helix</keyword>
<dbReference type="PANTHER" id="PTHR13929:SF0">
    <property type="entry name" value="UBIA PRENYLTRANSFERASE DOMAIN-CONTAINING PROTEIN 1"/>
    <property type="match status" value="1"/>
</dbReference>
<evidence type="ECO:0000256" key="5">
    <source>
        <dbReference type="ARBA" id="ARBA00022692"/>
    </source>
</evidence>
<name>A0A6J6SNY0_9ZZZZ</name>
<dbReference type="InterPro" id="IPR004657">
    <property type="entry name" value="MenA"/>
</dbReference>
<accession>A0A6J6SNY0</accession>
<protein>
    <submittedName>
        <fullName evidence="9">Unannotated protein</fullName>
    </submittedName>
</protein>
<evidence type="ECO:0000256" key="1">
    <source>
        <dbReference type="ARBA" id="ARBA00004141"/>
    </source>
</evidence>
<evidence type="ECO:0000256" key="6">
    <source>
        <dbReference type="ARBA" id="ARBA00022989"/>
    </source>
</evidence>
<evidence type="ECO:0000256" key="3">
    <source>
        <dbReference type="ARBA" id="ARBA00022475"/>
    </source>
</evidence>
<feature type="transmembrane region" description="Helical" evidence="8">
    <location>
        <begin position="114"/>
        <end position="130"/>
    </location>
</feature>
<keyword evidence="4" id="KW-0808">Transferase</keyword>
<dbReference type="NCBIfam" id="NF004751">
    <property type="entry name" value="PRK06080.1-3"/>
    <property type="match status" value="1"/>
</dbReference>
<evidence type="ECO:0000256" key="2">
    <source>
        <dbReference type="ARBA" id="ARBA00022428"/>
    </source>
</evidence>
<dbReference type="GO" id="GO:0016020">
    <property type="term" value="C:membrane"/>
    <property type="evidence" value="ECO:0007669"/>
    <property type="project" value="UniProtKB-SubCell"/>
</dbReference>
<keyword evidence="7 8" id="KW-0472">Membrane</keyword>
<dbReference type="InterPro" id="IPR026046">
    <property type="entry name" value="UBIAD1"/>
</dbReference>
<keyword evidence="5 8" id="KW-0812">Transmembrane</keyword>
<reference evidence="9" key="1">
    <citation type="submission" date="2020-05" db="EMBL/GenBank/DDBJ databases">
        <authorList>
            <person name="Chiriac C."/>
            <person name="Salcher M."/>
            <person name="Ghai R."/>
            <person name="Kavagutti S V."/>
        </authorList>
    </citation>
    <scope>NUCLEOTIDE SEQUENCE</scope>
</reference>
<dbReference type="CDD" id="cd13962">
    <property type="entry name" value="PT_UbiA_UBIAD1"/>
    <property type="match status" value="1"/>
</dbReference>
<evidence type="ECO:0000256" key="8">
    <source>
        <dbReference type="SAM" id="Phobius"/>
    </source>
</evidence>
<feature type="transmembrane region" description="Helical" evidence="8">
    <location>
        <begin position="39"/>
        <end position="58"/>
    </location>
</feature>
<keyword evidence="3" id="KW-1003">Cell membrane</keyword>
<evidence type="ECO:0000256" key="4">
    <source>
        <dbReference type="ARBA" id="ARBA00022679"/>
    </source>
</evidence>
<dbReference type="NCBIfam" id="TIGR00751">
    <property type="entry name" value="menA"/>
    <property type="match status" value="1"/>
</dbReference>
<feature type="transmembrane region" description="Helical" evidence="8">
    <location>
        <begin position="167"/>
        <end position="187"/>
    </location>
</feature>
<keyword evidence="2" id="KW-0474">Menaquinone biosynthesis</keyword>